<dbReference type="Proteomes" id="UP000326837">
    <property type="component" value="Chromosome"/>
</dbReference>
<dbReference type="EMBL" id="AP021861">
    <property type="protein sequence ID" value="BBO35380.1"/>
    <property type="molecule type" value="Genomic_DNA"/>
</dbReference>
<reference evidence="3" key="1">
    <citation type="submission" date="2019-10" db="EMBL/GenBank/DDBJ databases">
        <title>Lacipirellula parvula gen. nov., sp. nov., representing a lineage of planctomycetes widespread in freshwater anoxic habitats, and description of the family Lacipirellulaceae.</title>
        <authorList>
            <person name="Dedysh S.N."/>
            <person name="Kulichevskaya I.S."/>
            <person name="Beletsky A.V."/>
            <person name="Rakitin A.L."/>
            <person name="Mardanov A.V."/>
            <person name="Ivanova A.A."/>
            <person name="Saltykova V.X."/>
            <person name="Rijpstra W.I.C."/>
            <person name="Sinninghe Damste J.S."/>
            <person name="Ravin N.V."/>
        </authorList>
    </citation>
    <scope>NUCLEOTIDE SEQUENCE [LARGE SCALE GENOMIC DNA]</scope>
    <source>
        <strain evidence="3">PX69</strain>
    </source>
</reference>
<organism evidence="2 3">
    <name type="scientific">Lacipirellula parvula</name>
    <dbReference type="NCBI Taxonomy" id="2650471"/>
    <lineage>
        <taxon>Bacteria</taxon>
        <taxon>Pseudomonadati</taxon>
        <taxon>Planctomycetota</taxon>
        <taxon>Planctomycetia</taxon>
        <taxon>Pirellulales</taxon>
        <taxon>Lacipirellulaceae</taxon>
        <taxon>Lacipirellula</taxon>
    </lineage>
</organism>
<name>A0A5K7XF04_9BACT</name>
<dbReference type="KEGG" id="lpav:PLANPX_4992"/>
<protein>
    <submittedName>
        <fullName evidence="2">Uncharacterized protein</fullName>
    </submittedName>
</protein>
<evidence type="ECO:0000313" key="2">
    <source>
        <dbReference type="EMBL" id="BBO35380.1"/>
    </source>
</evidence>
<sequence length="59" mass="6409">MVRKEIAHDLSPFHIQHSPFDHRSGGSLSRGYYGRRGTAIRASFPAPAQPSCDAAQNSA</sequence>
<dbReference type="AlphaFoldDB" id="A0A5K7XF04"/>
<gene>
    <name evidence="2" type="ORF">PLANPX_4992</name>
</gene>
<feature type="region of interest" description="Disordered" evidence="1">
    <location>
        <begin position="1"/>
        <end position="28"/>
    </location>
</feature>
<proteinExistence type="predicted"/>
<evidence type="ECO:0000256" key="1">
    <source>
        <dbReference type="SAM" id="MobiDB-lite"/>
    </source>
</evidence>
<evidence type="ECO:0000313" key="3">
    <source>
        <dbReference type="Proteomes" id="UP000326837"/>
    </source>
</evidence>
<accession>A0A5K7XF04</accession>
<keyword evidence="3" id="KW-1185">Reference proteome</keyword>